<accession>A0A923DX89</accession>
<evidence type="ECO:0000313" key="3">
    <source>
        <dbReference type="Proteomes" id="UP000601055"/>
    </source>
</evidence>
<dbReference type="RefSeq" id="WP_182922406.1">
    <property type="nucleotide sequence ID" value="NZ_WNXD01000002.1"/>
</dbReference>
<reference evidence="2" key="1">
    <citation type="submission" date="2019-11" db="EMBL/GenBank/DDBJ databases">
        <title>Description of Pedobacter sp. LMG 31464T.</title>
        <authorList>
            <person name="Carlier A."/>
            <person name="Qi S."/>
            <person name="Vandamme P."/>
        </authorList>
    </citation>
    <scope>NUCLEOTIDE SEQUENCE</scope>
    <source>
        <strain evidence="2">LMG 31464</strain>
    </source>
</reference>
<dbReference type="AlphaFoldDB" id="A0A923DX89"/>
<keyword evidence="1" id="KW-0812">Transmembrane</keyword>
<dbReference type="EMBL" id="WNXD01000002">
    <property type="protein sequence ID" value="MBB2145714.1"/>
    <property type="molecule type" value="Genomic_DNA"/>
</dbReference>
<feature type="transmembrane region" description="Helical" evidence="1">
    <location>
        <begin position="89"/>
        <end position="109"/>
    </location>
</feature>
<dbReference type="Proteomes" id="UP000601055">
    <property type="component" value="Unassembled WGS sequence"/>
</dbReference>
<name>A0A923DX89_9SPHI</name>
<protein>
    <submittedName>
        <fullName evidence="2">Uncharacterized protein</fullName>
    </submittedName>
</protein>
<keyword evidence="3" id="KW-1185">Reference proteome</keyword>
<evidence type="ECO:0000313" key="2">
    <source>
        <dbReference type="EMBL" id="MBB2145714.1"/>
    </source>
</evidence>
<proteinExistence type="predicted"/>
<comment type="caution">
    <text evidence="2">The sequence shown here is derived from an EMBL/GenBank/DDBJ whole genome shotgun (WGS) entry which is preliminary data.</text>
</comment>
<organism evidence="2 3">
    <name type="scientific">Pedobacter planticolens</name>
    <dbReference type="NCBI Taxonomy" id="2679964"/>
    <lineage>
        <taxon>Bacteria</taxon>
        <taxon>Pseudomonadati</taxon>
        <taxon>Bacteroidota</taxon>
        <taxon>Sphingobacteriia</taxon>
        <taxon>Sphingobacteriales</taxon>
        <taxon>Sphingobacteriaceae</taxon>
        <taxon>Pedobacter</taxon>
    </lineage>
</organism>
<feature type="transmembrane region" description="Helical" evidence="1">
    <location>
        <begin position="7"/>
        <end position="28"/>
    </location>
</feature>
<evidence type="ECO:0000256" key="1">
    <source>
        <dbReference type="SAM" id="Phobius"/>
    </source>
</evidence>
<feature type="transmembrane region" description="Helical" evidence="1">
    <location>
        <begin position="34"/>
        <end position="53"/>
    </location>
</feature>
<keyword evidence="1" id="KW-0472">Membrane</keyword>
<gene>
    <name evidence="2" type="ORF">GM921_09470</name>
</gene>
<keyword evidence="1" id="KW-1133">Transmembrane helix</keyword>
<sequence length="120" mass="13948">MNKFSKNYTIASNLVLCSFIIGLVIVFVRGLDDWGDIFIAGVFLGLRYFSVFLIKRRFTWAKYLLIILILKNIHRLFNLETSSPQFNTFAISLVILQIVITTVALFLITKIPKLDLRRKY</sequence>
<feature type="transmembrane region" description="Helical" evidence="1">
    <location>
        <begin position="60"/>
        <end position="77"/>
    </location>
</feature>